<dbReference type="PANTHER" id="PTHR18945">
    <property type="entry name" value="NEUROTRANSMITTER GATED ION CHANNEL"/>
    <property type="match status" value="1"/>
</dbReference>
<accession>A0AAN5CHY6</accession>
<keyword evidence="7" id="KW-1185">Reference proteome</keyword>
<dbReference type="SUPFAM" id="SSF63712">
    <property type="entry name" value="Nicotinic receptor ligand binding domain-like"/>
    <property type="match status" value="1"/>
</dbReference>
<feature type="domain" description="Neurotransmitter-gated ion-channel ligand-binding" evidence="5">
    <location>
        <begin position="26"/>
        <end position="232"/>
    </location>
</feature>
<dbReference type="InterPro" id="IPR006202">
    <property type="entry name" value="Neur_chan_lig-bd"/>
</dbReference>
<evidence type="ECO:0000256" key="2">
    <source>
        <dbReference type="ARBA" id="ARBA00023136"/>
    </source>
</evidence>
<feature type="transmembrane region" description="Helical" evidence="3">
    <location>
        <begin position="357"/>
        <end position="375"/>
    </location>
</feature>
<protein>
    <recommendedName>
        <fullName evidence="5">Neurotransmitter-gated ion-channel ligand-binding domain-containing protein</fullName>
    </recommendedName>
</protein>
<comment type="caution">
    <text evidence="6">The sequence shown here is derived from an EMBL/GenBank/DDBJ whole genome shotgun (WGS) entry which is preliminary data.</text>
</comment>
<evidence type="ECO:0000256" key="1">
    <source>
        <dbReference type="ARBA" id="ARBA00004141"/>
    </source>
</evidence>
<dbReference type="GO" id="GO:0016020">
    <property type="term" value="C:membrane"/>
    <property type="evidence" value="ECO:0007669"/>
    <property type="project" value="UniProtKB-SubCell"/>
</dbReference>
<dbReference type="InterPro" id="IPR018000">
    <property type="entry name" value="Neurotransmitter_ion_chnl_CS"/>
</dbReference>
<dbReference type="Proteomes" id="UP001328107">
    <property type="component" value="Unassembled WGS sequence"/>
</dbReference>
<keyword evidence="2 3" id="KW-0472">Membrane</keyword>
<organism evidence="6 7">
    <name type="scientific">Pristionchus mayeri</name>
    <dbReference type="NCBI Taxonomy" id="1317129"/>
    <lineage>
        <taxon>Eukaryota</taxon>
        <taxon>Metazoa</taxon>
        <taxon>Ecdysozoa</taxon>
        <taxon>Nematoda</taxon>
        <taxon>Chromadorea</taxon>
        <taxon>Rhabditida</taxon>
        <taxon>Rhabditina</taxon>
        <taxon>Diplogasteromorpha</taxon>
        <taxon>Diplogasteroidea</taxon>
        <taxon>Neodiplogasteridae</taxon>
        <taxon>Pristionchus</taxon>
    </lineage>
</organism>
<keyword evidence="3" id="KW-0812">Transmembrane</keyword>
<dbReference type="InterPro" id="IPR006201">
    <property type="entry name" value="Neur_channel"/>
</dbReference>
<feature type="transmembrane region" description="Helical" evidence="3">
    <location>
        <begin position="299"/>
        <end position="323"/>
    </location>
</feature>
<dbReference type="AlphaFoldDB" id="A0AAN5CHY6"/>
<dbReference type="Pfam" id="PF02931">
    <property type="entry name" value="Neur_chan_LBD"/>
    <property type="match status" value="1"/>
</dbReference>
<sequence length="377" mass="42640">MQISIAFVLLAVSSETRAEWSNATAELIDRLFKDYNALATPYARRKESLEKHVVNFRLNHAIITSVNERDWTVSILATAFYNWKDPRLSWDPSEADDVAGISMKLDAVWIPDVYPIRSQRIDPVFKEIDNPQSLHIANDGNVSMYTYHLVDFICEMKFDSFPFDSQHCTMGFALDSLVGTGLTLVDSSQITAEMIKSNSEWDIAGELTREEFRVEHGVMEIQKVVFRFTVVRCSIFWLYLIVVPTMLFCIVTLVGIFFYEGEDALANAASIGLTTMTSLMLVVTILSEALDKADSLPGLGWFIFAEITVACLSVISLLILEMIRSGALKYVRMMEERPVGSIVTFLINKRVYRAAKFTLFLLAMVALVLNAMLNWSR</sequence>
<dbReference type="Gene3D" id="2.70.170.10">
    <property type="entry name" value="Neurotransmitter-gated ion-channel ligand-binding domain"/>
    <property type="match status" value="1"/>
</dbReference>
<gene>
    <name evidence="6" type="ORF">PMAYCL1PPCAC_14958</name>
</gene>
<dbReference type="CDD" id="cd18989">
    <property type="entry name" value="LGIC_ECD_cation"/>
    <property type="match status" value="1"/>
</dbReference>
<proteinExistence type="predicted"/>
<dbReference type="PROSITE" id="PS00236">
    <property type="entry name" value="NEUROTR_ION_CHANNEL"/>
    <property type="match status" value="1"/>
</dbReference>
<evidence type="ECO:0000313" key="6">
    <source>
        <dbReference type="EMBL" id="GMR44763.1"/>
    </source>
</evidence>
<dbReference type="EMBL" id="BTRK01000004">
    <property type="protein sequence ID" value="GMR44763.1"/>
    <property type="molecule type" value="Genomic_DNA"/>
</dbReference>
<dbReference type="GO" id="GO:0005230">
    <property type="term" value="F:extracellular ligand-gated monoatomic ion channel activity"/>
    <property type="evidence" value="ECO:0007669"/>
    <property type="project" value="InterPro"/>
</dbReference>
<dbReference type="GO" id="GO:0004888">
    <property type="term" value="F:transmembrane signaling receptor activity"/>
    <property type="evidence" value="ECO:0007669"/>
    <property type="project" value="InterPro"/>
</dbReference>
<name>A0AAN5CHY6_9BILA</name>
<feature type="transmembrane region" description="Helical" evidence="3">
    <location>
        <begin position="265"/>
        <end position="287"/>
    </location>
</feature>
<evidence type="ECO:0000259" key="5">
    <source>
        <dbReference type="Pfam" id="PF02931"/>
    </source>
</evidence>
<feature type="signal peptide" evidence="4">
    <location>
        <begin position="1"/>
        <end position="18"/>
    </location>
</feature>
<evidence type="ECO:0000313" key="7">
    <source>
        <dbReference type="Proteomes" id="UP001328107"/>
    </source>
</evidence>
<keyword evidence="4" id="KW-0732">Signal</keyword>
<keyword evidence="3" id="KW-1133">Transmembrane helix</keyword>
<evidence type="ECO:0000256" key="3">
    <source>
        <dbReference type="SAM" id="Phobius"/>
    </source>
</evidence>
<feature type="chain" id="PRO_5042826567" description="Neurotransmitter-gated ion-channel ligand-binding domain-containing protein" evidence="4">
    <location>
        <begin position="19"/>
        <end position="377"/>
    </location>
</feature>
<dbReference type="InterPro" id="IPR036734">
    <property type="entry name" value="Neur_chan_lig-bd_sf"/>
</dbReference>
<comment type="subcellular location">
    <subcellularLocation>
        <location evidence="1">Membrane</location>
        <topology evidence="1">Multi-pass membrane protein</topology>
    </subcellularLocation>
</comment>
<feature type="transmembrane region" description="Helical" evidence="3">
    <location>
        <begin position="236"/>
        <end position="258"/>
    </location>
</feature>
<evidence type="ECO:0000256" key="4">
    <source>
        <dbReference type="SAM" id="SignalP"/>
    </source>
</evidence>
<reference evidence="7" key="1">
    <citation type="submission" date="2022-10" db="EMBL/GenBank/DDBJ databases">
        <title>Genome assembly of Pristionchus species.</title>
        <authorList>
            <person name="Yoshida K."/>
            <person name="Sommer R.J."/>
        </authorList>
    </citation>
    <scope>NUCLEOTIDE SEQUENCE [LARGE SCALE GENOMIC DNA]</scope>
    <source>
        <strain evidence="7">RS5460</strain>
    </source>
</reference>